<dbReference type="EMBL" id="CP022684">
    <property type="protein sequence ID" value="AUM13626.1"/>
    <property type="molecule type" value="Genomic_DNA"/>
</dbReference>
<dbReference type="OrthoDB" id="9782603at2"/>
<feature type="domain" description="MotA/TolQ/ExbB proton channel" evidence="14">
    <location>
        <begin position="138"/>
        <end position="237"/>
    </location>
</feature>
<evidence type="ECO:0000313" key="16">
    <source>
        <dbReference type="EMBL" id="AUM13626.1"/>
    </source>
</evidence>
<dbReference type="RefSeq" id="WP_101895001.1">
    <property type="nucleotide sequence ID" value="NZ_CP022684.1"/>
</dbReference>
<evidence type="ECO:0000256" key="6">
    <source>
        <dbReference type="ARBA" id="ARBA00022519"/>
    </source>
</evidence>
<evidence type="ECO:0000259" key="15">
    <source>
        <dbReference type="Pfam" id="PF20560"/>
    </source>
</evidence>
<keyword evidence="9" id="KW-0375">Hydrogen ion transport</keyword>
<dbReference type="GO" id="GO:0071978">
    <property type="term" value="P:bacterial-type flagellum-dependent swarming motility"/>
    <property type="evidence" value="ECO:0007669"/>
    <property type="project" value="InterPro"/>
</dbReference>
<dbReference type="GO" id="GO:1902600">
    <property type="term" value="P:proton transmembrane transport"/>
    <property type="evidence" value="ECO:0007669"/>
    <property type="project" value="UniProtKB-KW"/>
</dbReference>
<feature type="domain" description="Motility protein A N-terminal" evidence="15">
    <location>
        <begin position="4"/>
        <end position="93"/>
    </location>
</feature>
<evidence type="ECO:0000256" key="3">
    <source>
        <dbReference type="ARBA" id="ARBA00022448"/>
    </source>
</evidence>
<keyword evidence="3" id="KW-0813">Transport</keyword>
<dbReference type="Pfam" id="PF01618">
    <property type="entry name" value="MotA_ExbB"/>
    <property type="match status" value="1"/>
</dbReference>
<evidence type="ECO:0000256" key="5">
    <source>
        <dbReference type="ARBA" id="ARBA00022500"/>
    </source>
</evidence>
<dbReference type="PANTHER" id="PTHR30433">
    <property type="entry name" value="CHEMOTAXIS PROTEIN MOTA"/>
    <property type="match status" value="1"/>
</dbReference>
<keyword evidence="8" id="KW-0283">Flagellar rotation</keyword>
<dbReference type="InterPro" id="IPR002898">
    <property type="entry name" value="MotA_ExbB_proton_chnl"/>
</dbReference>
<keyword evidence="12 13" id="KW-0472">Membrane</keyword>
<evidence type="ECO:0000256" key="9">
    <source>
        <dbReference type="ARBA" id="ARBA00022781"/>
    </source>
</evidence>
<reference evidence="17" key="1">
    <citation type="submission" date="2017-08" db="EMBL/GenBank/DDBJ databases">
        <title>Direct submision.</title>
        <authorList>
            <person name="Kim S.-J."/>
            <person name="Rhee S.-K."/>
        </authorList>
    </citation>
    <scope>NUCLEOTIDE SEQUENCE [LARGE SCALE GENOMIC DNA]</scope>
    <source>
        <strain evidence="17">GI5</strain>
    </source>
</reference>
<keyword evidence="6" id="KW-0997">Cell inner membrane</keyword>
<keyword evidence="10 13" id="KW-1133">Transmembrane helix</keyword>
<feature type="transmembrane region" description="Helical" evidence="13">
    <location>
        <begin position="198"/>
        <end position="220"/>
    </location>
</feature>
<dbReference type="InterPro" id="IPR047055">
    <property type="entry name" value="MotA-like"/>
</dbReference>
<evidence type="ECO:0000259" key="14">
    <source>
        <dbReference type="Pfam" id="PF01618"/>
    </source>
</evidence>
<keyword evidence="16" id="KW-0966">Cell projection</keyword>
<keyword evidence="7 13" id="KW-0812">Transmembrane</keyword>
<keyword evidence="5" id="KW-0145">Chemotaxis</keyword>
<evidence type="ECO:0000256" key="12">
    <source>
        <dbReference type="ARBA" id="ARBA00023136"/>
    </source>
</evidence>
<evidence type="ECO:0000256" key="2">
    <source>
        <dbReference type="ARBA" id="ARBA00008038"/>
    </source>
</evidence>
<evidence type="ECO:0000256" key="13">
    <source>
        <dbReference type="SAM" id="Phobius"/>
    </source>
</evidence>
<evidence type="ECO:0000256" key="11">
    <source>
        <dbReference type="ARBA" id="ARBA00023065"/>
    </source>
</evidence>
<dbReference type="KEGG" id="kak:Kalk_14875"/>
<dbReference type="InterPro" id="IPR022522">
    <property type="entry name" value="Flagellar_motor_stator_MotA"/>
</dbReference>
<comment type="subcellular location">
    <subcellularLocation>
        <location evidence="1">Cell inner membrane</location>
        <topology evidence="1">Multi-pass membrane protein</topology>
    </subcellularLocation>
</comment>
<keyword evidence="11" id="KW-0406">Ion transport</keyword>
<gene>
    <name evidence="16" type="primary">motA</name>
    <name evidence="16" type="ORF">Kalk_14875</name>
</gene>
<dbReference type="Pfam" id="PF20560">
    <property type="entry name" value="MotA_N"/>
    <property type="match status" value="1"/>
</dbReference>
<evidence type="ECO:0000256" key="4">
    <source>
        <dbReference type="ARBA" id="ARBA00022475"/>
    </source>
</evidence>
<dbReference type="Proteomes" id="UP000235116">
    <property type="component" value="Chromosome"/>
</dbReference>
<evidence type="ECO:0000256" key="1">
    <source>
        <dbReference type="ARBA" id="ARBA00004429"/>
    </source>
</evidence>
<keyword evidence="17" id="KW-1185">Reference proteome</keyword>
<keyword evidence="4" id="KW-1003">Cell membrane</keyword>
<feature type="transmembrane region" description="Helical" evidence="13">
    <location>
        <begin position="171"/>
        <end position="192"/>
    </location>
</feature>
<keyword evidence="16" id="KW-0969">Cilium</keyword>
<proteinExistence type="inferred from homology"/>
<evidence type="ECO:0000313" key="17">
    <source>
        <dbReference type="Proteomes" id="UP000235116"/>
    </source>
</evidence>
<organism evidence="16 17">
    <name type="scientific">Ketobacter alkanivorans</name>
    <dbReference type="NCBI Taxonomy" id="1917421"/>
    <lineage>
        <taxon>Bacteria</taxon>
        <taxon>Pseudomonadati</taxon>
        <taxon>Pseudomonadota</taxon>
        <taxon>Gammaproteobacteria</taxon>
        <taxon>Pseudomonadales</taxon>
        <taxon>Ketobacteraceae</taxon>
        <taxon>Ketobacter</taxon>
    </lineage>
</organism>
<keyword evidence="16" id="KW-0282">Flagellum</keyword>
<comment type="similarity">
    <text evidence="2">Belongs to the MotA family.</text>
</comment>
<accession>A0A2K9LMP1</accession>
<dbReference type="PROSITE" id="PS01307">
    <property type="entry name" value="MOTA"/>
    <property type="match status" value="1"/>
</dbReference>
<feature type="transmembrane region" description="Helical" evidence="13">
    <location>
        <begin position="32"/>
        <end position="55"/>
    </location>
</feature>
<sequence>MIKLVGFLIVIGSVLGGYVLSHGELMTLWQPFELLIIAGSAFGAFIVANPLHVVVDVFKTVWRSLLGHHYGQAMYMDLLSLLYELFNKARRNGLMSIEEDVEEPDQSDIFERYPRITEEHLLLEFICDYLRIISSGNLSAFELETLMDQDIETSLLEAEHPAHALGRVSDALPGFGIVAAVMGIVITMKSLGGPPGELGLHVAAALVGTFLGVLLAYGFVGPLSNALEHEAKERIQALSCVKTAILAMVNGIPPQLAVEFGRKTIFSSDRPSFSALEDHLRGR</sequence>
<dbReference type="GO" id="GO:0005886">
    <property type="term" value="C:plasma membrane"/>
    <property type="evidence" value="ECO:0007669"/>
    <property type="project" value="UniProtKB-SubCell"/>
</dbReference>
<evidence type="ECO:0000256" key="8">
    <source>
        <dbReference type="ARBA" id="ARBA00022779"/>
    </source>
</evidence>
<dbReference type="GO" id="GO:0006935">
    <property type="term" value="P:chemotaxis"/>
    <property type="evidence" value="ECO:0007669"/>
    <property type="project" value="UniProtKB-KW"/>
</dbReference>
<dbReference type="PANTHER" id="PTHR30433:SF4">
    <property type="entry name" value="MOTILITY PROTEIN A"/>
    <property type="match status" value="1"/>
</dbReference>
<dbReference type="AlphaFoldDB" id="A0A2K9LMP1"/>
<dbReference type="InterPro" id="IPR046786">
    <property type="entry name" value="MotA_N"/>
</dbReference>
<dbReference type="InterPro" id="IPR000540">
    <property type="entry name" value="Flag_MotA_CS"/>
</dbReference>
<dbReference type="NCBIfam" id="TIGR03818">
    <property type="entry name" value="MotA1"/>
    <property type="match status" value="1"/>
</dbReference>
<name>A0A2K9LMP1_9GAMM</name>
<evidence type="ECO:0000256" key="10">
    <source>
        <dbReference type="ARBA" id="ARBA00022989"/>
    </source>
</evidence>
<evidence type="ECO:0000256" key="7">
    <source>
        <dbReference type="ARBA" id="ARBA00022692"/>
    </source>
</evidence>
<protein>
    <submittedName>
        <fullName evidence="16">Flagellar motor stator protein MotA</fullName>
    </submittedName>
</protein>